<proteinExistence type="predicted"/>
<accession>A0ABN9VIV7</accession>
<protein>
    <recommendedName>
        <fullName evidence="1">F-box domain-containing protein</fullName>
    </recommendedName>
</protein>
<dbReference type="Proteomes" id="UP001189429">
    <property type="component" value="Unassembled WGS sequence"/>
</dbReference>
<dbReference type="Gene3D" id="3.30.40.10">
    <property type="entry name" value="Zinc/RING finger domain, C3HC4 (zinc finger)"/>
    <property type="match status" value="1"/>
</dbReference>
<dbReference type="SUPFAM" id="SSF57903">
    <property type="entry name" value="FYVE/PHD zinc finger"/>
    <property type="match status" value="1"/>
</dbReference>
<gene>
    <name evidence="2" type="ORF">PCOR1329_LOCUS58457</name>
</gene>
<dbReference type="PROSITE" id="PS50181">
    <property type="entry name" value="FBOX"/>
    <property type="match status" value="1"/>
</dbReference>
<dbReference type="InterPro" id="IPR013083">
    <property type="entry name" value="Znf_RING/FYVE/PHD"/>
</dbReference>
<feature type="non-terminal residue" evidence="2">
    <location>
        <position position="1"/>
    </location>
</feature>
<dbReference type="InterPro" id="IPR001810">
    <property type="entry name" value="F-box_dom"/>
</dbReference>
<feature type="domain" description="F-box" evidence="1">
    <location>
        <begin position="164"/>
        <end position="208"/>
    </location>
</feature>
<dbReference type="EMBL" id="CAUYUJ010017249">
    <property type="protein sequence ID" value="CAK0873181.1"/>
    <property type="molecule type" value="Genomic_DNA"/>
</dbReference>
<dbReference type="CDD" id="cd15489">
    <property type="entry name" value="PHD_SF"/>
    <property type="match status" value="1"/>
</dbReference>
<organism evidence="2 3">
    <name type="scientific">Prorocentrum cordatum</name>
    <dbReference type="NCBI Taxonomy" id="2364126"/>
    <lineage>
        <taxon>Eukaryota</taxon>
        <taxon>Sar</taxon>
        <taxon>Alveolata</taxon>
        <taxon>Dinophyceae</taxon>
        <taxon>Prorocentrales</taxon>
        <taxon>Prorocentraceae</taxon>
        <taxon>Prorocentrum</taxon>
    </lineage>
</organism>
<evidence type="ECO:0000259" key="1">
    <source>
        <dbReference type="PROSITE" id="PS50181"/>
    </source>
</evidence>
<evidence type="ECO:0000313" key="3">
    <source>
        <dbReference type="Proteomes" id="UP001189429"/>
    </source>
</evidence>
<name>A0ABN9VIV7_9DINO</name>
<keyword evidence="3" id="KW-1185">Reference proteome</keyword>
<sequence length="274" mass="30443">ERKAAREWARRSTDRAVLKLSQEVRRLRGLVSVAEEALDAVAGCSEVAQRMRAVLPVLQAKLEGRAPTWLEVLRRNVAMHADASDIDVSIAGAAALRKAQHGQRLEVRITQEMETPEVKESVLSAAAEPFVPCAYFECDFHDGDFPVQEQVAADGSEKLREEPVLELMALPQEQVFPALTGHDTEDLESLSVVQRRLANLVIESWRRAKDILDSLRAGRCPICLVSDLRLRSAPRGGVACELCHDSIHHTDKMVRCEGCQGAVHRACLQEQLDR</sequence>
<reference evidence="2" key="1">
    <citation type="submission" date="2023-10" db="EMBL/GenBank/DDBJ databases">
        <authorList>
            <person name="Chen Y."/>
            <person name="Shah S."/>
            <person name="Dougan E. K."/>
            <person name="Thang M."/>
            <person name="Chan C."/>
        </authorList>
    </citation>
    <scope>NUCLEOTIDE SEQUENCE [LARGE SCALE GENOMIC DNA]</scope>
</reference>
<comment type="caution">
    <text evidence="2">The sequence shown here is derived from an EMBL/GenBank/DDBJ whole genome shotgun (WGS) entry which is preliminary data.</text>
</comment>
<dbReference type="InterPro" id="IPR011011">
    <property type="entry name" value="Znf_FYVE_PHD"/>
</dbReference>
<evidence type="ECO:0000313" key="2">
    <source>
        <dbReference type="EMBL" id="CAK0873181.1"/>
    </source>
</evidence>